<dbReference type="FunFam" id="3.30.160.60:FF:000663">
    <property type="entry name" value="Zinc finger protein 45"/>
    <property type="match status" value="1"/>
</dbReference>
<dbReference type="GO" id="GO:0005634">
    <property type="term" value="C:nucleus"/>
    <property type="evidence" value="ECO:0007669"/>
    <property type="project" value="UniProtKB-SubCell"/>
</dbReference>
<proteinExistence type="inferred from homology"/>
<dbReference type="InParanoid" id="G3VM18"/>
<dbReference type="InterPro" id="IPR038269">
    <property type="entry name" value="SCAN_sf"/>
</dbReference>
<reference evidence="17" key="2">
    <citation type="submission" date="2025-08" db="UniProtKB">
        <authorList>
            <consortium name="Ensembl"/>
        </authorList>
    </citation>
    <scope>IDENTIFICATION</scope>
</reference>
<dbReference type="PROSITE" id="PS00028">
    <property type="entry name" value="ZINC_FINGER_C2H2_1"/>
    <property type="match status" value="5"/>
</dbReference>
<dbReference type="InterPro" id="IPR003309">
    <property type="entry name" value="SCAN_dom"/>
</dbReference>
<keyword evidence="5" id="KW-0677">Repeat</keyword>
<keyword evidence="11" id="KW-0539">Nucleus</keyword>
<dbReference type="AlphaFoldDB" id="G3VM18"/>
<gene>
    <name evidence="17" type="primary">LOC100923683</name>
</gene>
<evidence type="ECO:0000256" key="9">
    <source>
        <dbReference type="ARBA" id="ARBA00023125"/>
    </source>
</evidence>
<dbReference type="GO" id="GO:0000981">
    <property type="term" value="F:DNA-binding transcription factor activity, RNA polymerase II-specific"/>
    <property type="evidence" value="ECO:0007669"/>
    <property type="project" value="TreeGrafter"/>
</dbReference>
<keyword evidence="4" id="KW-0479">Metal-binding</keyword>
<dbReference type="SMART" id="SM00349">
    <property type="entry name" value="KRAB"/>
    <property type="match status" value="1"/>
</dbReference>
<keyword evidence="9" id="KW-0238">DNA-binding</keyword>
<feature type="region of interest" description="Disordered" evidence="13">
    <location>
        <begin position="416"/>
        <end position="441"/>
    </location>
</feature>
<dbReference type="FunFam" id="1.10.4020.10:FF:000001">
    <property type="entry name" value="zinc finger protein 263 isoform X1"/>
    <property type="match status" value="1"/>
</dbReference>
<keyword evidence="6 12" id="KW-0863">Zinc-finger</keyword>
<dbReference type="Pfam" id="PF00096">
    <property type="entry name" value="zf-C2H2"/>
    <property type="match status" value="3"/>
</dbReference>
<dbReference type="eggNOG" id="KOG1721">
    <property type="taxonomic scope" value="Eukaryota"/>
</dbReference>
<organism evidence="17 18">
    <name type="scientific">Sarcophilus harrisii</name>
    <name type="common">Tasmanian devil</name>
    <name type="synonym">Sarcophilus laniarius</name>
    <dbReference type="NCBI Taxonomy" id="9305"/>
    <lineage>
        <taxon>Eukaryota</taxon>
        <taxon>Metazoa</taxon>
        <taxon>Chordata</taxon>
        <taxon>Craniata</taxon>
        <taxon>Vertebrata</taxon>
        <taxon>Euteleostomi</taxon>
        <taxon>Mammalia</taxon>
        <taxon>Metatheria</taxon>
        <taxon>Dasyuromorphia</taxon>
        <taxon>Dasyuridae</taxon>
        <taxon>Sarcophilus</taxon>
    </lineage>
</organism>
<dbReference type="PANTHER" id="PTHR24381:SF450">
    <property type="entry name" value="GASTRULA ZINC FINGER PROTEIN XLCGF26.1-LIKE-RELATED"/>
    <property type="match status" value="1"/>
</dbReference>
<keyword evidence="8" id="KW-0805">Transcription regulation</keyword>
<dbReference type="FunFam" id="3.30.160.60:FF:003095">
    <property type="match status" value="1"/>
</dbReference>
<sequence length="602" mass="66046">MEKERKGPFPTQRCPSAMARAPGGSAPALLGPGELVVVKVEEEEEEEAAREAAAPDPEAWRQRFRLFGHRGEAAGPREALARLRELCRRWLRPDLHSKEQMLELLVLEQFLSLLPGQVQARVRERRPQRGEEVLGLLERLDHGLEENALWGAPVPSPGCAGSPLQRDALGREARLPPDGLPGGVPSRLRDGAHPASLGDRGTRRSSGSRPHLWTGAQVPKVPPWPQEQLQRDQGVEAPQARAECQPPAFQPQTGSEPPGAEPGLTFADVTVSFSWEEWGHLGPGQKELYRDVLWESYGHLGALGIPVPKPDLIALIDGEEEAREGRLCSAGQQPLPEGAPAGYGKRPREGNPQEKGPQHRAPQAATSPQDPAKSPGQDARRASPQGPGSPWVPPVPQRDLVAASVPAVQLQVPHVKGGKGKLSVQQRPLPSEGGSSPCLEEKIPWKDLPALTKGPKQYRCRDCGKSFHCKSPLVRHQRTHTGEKPFKCPDCGKDFSQRSNLNIHQRVHTGEKPYTCADCGKGFSHQTTLRIHRRTHMKEKPYTCSECGKGFSQTSHLHVHQRVHTGEKPYKCLVCGKGFKQSSNLQVHQRVHRGTASSSRPE</sequence>
<dbReference type="InterPro" id="IPR001909">
    <property type="entry name" value="KRAB"/>
</dbReference>
<feature type="domain" description="KRAB" evidence="16">
    <location>
        <begin position="264"/>
        <end position="335"/>
    </location>
</feature>
<evidence type="ECO:0000256" key="3">
    <source>
        <dbReference type="ARBA" id="ARBA00006991"/>
    </source>
</evidence>
<feature type="region of interest" description="Disordered" evidence="13">
    <location>
        <begin position="324"/>
        <end position="396"/>
    </location>
</feature>
<feature type="domain" description="C2H2-type" evidence="14">
    <location>
        <begin position="486"/>
        <end position="513"/>
    </location>
</feature>
<evidence type="ECO:0000256" key="5">
    <source>
        <dbReference type="ARBA" id="ARBA00022737"/>
    </source>
</evidence>
<dbReference type="PANTHER" id="PTHR24381">
    <property type="entry name" value="ZINC FINGER PROTEIN"/>
    <property type="match status" value="1"/>
</dbReference>
<feature type="compositionally biased region" description="Low complexity" evidence="13">
    <location>
        <begin position="196"/>
        <end position="209"/>
    </location>
</feature>
<feature type="domain" description="SCAN box" evidence="15">
    <location>
        <begin position="61"/>
        <end position="144"/>
    </location>
</feature>
<dbReference type="PROSITE" id="PS50804">
    <property type="entry name" value="SCAN_BOX"/>
    <property type="match status" value="1"/>
</dbReference>
<reference evidence="17" key="3">
    <citation type="submission" date="2025-09" db="UniProtKB">
        <authorList>
            <consortium name="Ensembl"/>
        </authorList>
    </citation>
    <scope>IDENTIFICATION</scope>
</reference>
<evidence type="ECO:0000259" key="15">
    <source>
        <dbReference type="PROSITE" id="PS50804"/>
    </source>
</evidence>
<dbReference type="GO" id="GO:0008270">
    <property type="term" value="F:zinc ion binding"/>
    <property type="evidence" value="ECO:0007669"/>
    <property type="project" value="UniProtKB-KW"/>
</dbReference>
<evidence type="ECO:0000259" key="16">
    <source>
        <dbReference type="PROSITE" id="PS50805"/>
    </source>
</evidence>
<dbReference type="Gene3D" id="3.30.160.60">
    <property type="entry name" value="Classic Zinc Finger"/>
    <property type="match status" value="5"/>
</dbReference>
<feature type="domain" description="C2H2-type" evidence="14">
    <location>
        <begin position="542"/>
        <end position="569"/>
    </location>
</feature>
<accession>G3VM18</accession>
<evidence type="ECO:0000256" key="7">
    <source>
        <dbReference type="ARBA" id="ARBA00022833"/>
    </source>
</evidence>
<feature type="domain" description="C2H2-type" evidence="14">
    <location>
        <begin position="514"/>
        <end position="541"/>
    </location>
</feature>
<dbReference type="PROSITE" id="PS50805">
    <property type="entry name" value="KRAB"/>
    <property type="match status" value="1"/>
</dbReference>
<dbReference type="SMART" id="SM00431">
    <property type="entry name" value="SCAN"/>
    <property type="match status" value="1"/>
</dbReference>
<evidence type="ECO:0000256" key="6">
    <source>
        <dbReference type="ARBA" id="ARBA00022771"/>
    </source>
</evidence>
<evidence type="ECO:0000256" key="8">
    <source>
        <dbReference type="ARBA" id="ARBA00023015"/>
    </source>
</evidence>
<evidence type="ECO:0000256" key="2">
    <source>
        <dbReference type="ARBA" id="ARBA00004123"/>
    </source>
</evidence>
<dbReference type="FunFam" id="3.30.160.60:FF:000478">
    <property type="entry name" value="Zinc finger protein 133"/>
    <property type="match status" value="1"/>
</dbReference>
<dbReference type="FunFam" id="3.30.160.60:FF:000358">
    <property type="entry name" value="zinc finger protein 24"/>
    <property type="match status" value="1"/>
</dbReference>
<dbReference type="FunFam" id="3.30.160.60:FF:000726">
    <property type="entry name" value="Zinc finger protein 214"/>
    <property type="match status" value="1"/>
</dbReference>
<dbReference type="Pfam" id="PF01352">
    <property type="entry name" value="KRAB"/>
    <property type="match status" value="1"/>
</dbReference>
<evidence type="ECO:0000256" key="10">
    <source>
        <dbReference type="ARBA" id="ARBA00023163"/>
    </source>
</evidence>
<dbReference type="Pfam" id="PF02023">
    <property type="entry name" value="SCAN"/>
    <property type="match status" value="1"/>
</dbReference>
<feature type="region of interest" description="Disordered" evidence="13">
    <location>
        <begin position="1"/>
        <end position="28"/>
    </location>
</feature>
<evidence type="ECO:0000256" key="4">
    <source>
        <dbReference type="ARBA" id="ARBA00022723"/>
    </source>
</evidence>
<evidence type="ECO:0000256" key="1">
    <source>
        <dbReference type="ARBA" id="ARBA00003767"/>
    </source>
</evidence>
<dbReference type="GeneTree" id="ENSGT00940000159965"/>
<dbReference type="SUPFAM" id="SSF109640">
    <property type="entry name" value="KRAB domain (Kruppel-associated box)"/>
    <property type="match status" value="1"/>
</dbReference>
<comment type="similarity">
    <text evidence="3">Belongs to the krueppel C2H2-type zinc-finger protein family.</text>
</comment>
<feature type="domain" description="C2H2-type" evidence="14">
    <location>
        <begin position="570"/>
        <end position="597"/>
    </location>
</feature>
<dbReference type="CDD" id="cd07765">
    <property type="entry name" value="KRAB_A-box"/>
    <property type="match status" value="1"/>
</dbReference>
<dbReference type="SUPFAM" id="SSF57667">
    <property type="entry name" value="beta-beta-alpha zinc fingers"/>
    <property type="match status" value="3"/>
</dbReference>
<dbReference type="InterPro" id="IPR036236">
    <property type="entry name" value="Znf_C2H2_sf"/>
</dbReference>
<dbReference type="SMART" id="SM00355">
    <property type="entry name" value="ZnF_C2H2"/>
    <property type="match status" value="5"/>
</dbReference>
<protein>
    <submittedName>
        <fullName evidence="17">Uncharacterized protein</fullName>
    </submittedName>
</protein>
<keyword evidence="18" id="KW-1185">Reference proteome</keyword>
<dbReference type="Proteomes" id="UP000007648">
    <property type="component" value="Unassembled WGS sequence"/>
</dbReference>
<evidence type="ECO:0000313" key="18">
    <source>
        <dbReference type="Proteomes" id="UP000007648"/>
    </source>
</evidence>
<dbReference type="Gene3D" id="1.10.4020.10">
    <property type="entry name" value="DNA breaking-rejoining enzymes"/>
    <property type="match status" value="1"/>
</dbReference>
<dbReference type="Gene3D" id="6.10.140.140">
    <property type="match status" value="1"/>
</dbReference>
<comment type="function">
    <text evidence="1">May be involved in transcriptional regulation.</text>
</comment>
<evidence type="ECO:0000256" key="12">
    <source>
        <dbReference type="PROSITE-ProRule" id="PRU00042"/>
    </source>
</evidence>
<evidence type="ECO:0000313" key="17">
    <source>
        <dbReference type="Ensembl" id="ENSSHAP00000004223.2"/>
    </source>
</evidence>
<dbReference type="CDD" id="cd07936">
    <property type="entry name" value="SCAN"/>
    <property type="match status" value="1"/>
</dbReference>
<reference evidence="17 18" key="1">
    <citation type="journal article" date="2011" name="Proc. Natl. Acad. Sci. U.S.A.">
        <title>Genetic diversity and population structure of the endangered marsupial Sarcophilus harrisii (Tasmanian devil).</title>
        <authorList>
            <person name="Miller W."/>
            <person name="Hayes V.M."/>
            <person name="Ratan A."/>
            <person name="Petersen D.C."/>
            <person name="Wittekindt N.E."/>
            <person name="Miller J."/>
            <person name="Walenz B."/>
            <person name="Knight J."/>
            <person name="Qi J."/>
            <person name="Zhao F."/>
            <person name="Wang Q."/>
            <person name="Bedoya-Reina O.C."/>
            <person name="Katiyar N."/>
            <person name="Tomsho L.P."/>
            <person name="Kasson L.M."/>
            <person name="Hardie R.A."/>
            <person name="Woodbridge P."/>
            <person name="Tindall E.A."/>
            <person name="Bertelsen M.F."/>
            <person name="Dixon D."/>
            <person name="Pyecroft S."/>
            <person name="Helgen K.M."/>
            <person name="Lesk A.M."/>
            <person name="Pringle T.H."/>
            <person name="Patterson N."/>
            <person name="Zhang Y."/>
            <person name="Kreiss A."/>
            <person name="Woods G.M."/>
            <person name="Jones M.E."/>
            <person name="Schuster S.C."/>
        </authorList>
    </citation>
    <scope>NUCLEOTIDE SEQUENCE [LARGE SCALE GENOMIC DNA]</scope>
</reference>
<dbReference type="PROSITE" id="PS50157">
    <property type="entry name" value="ZINC_FINGER_C2H2_2"/>
    <property type="match status" value="5"/>
</dbReference>
<dbReference type="InterPro" id="IPR013087">
    <property type="entry name" value="Znf_C2H2_type"/>
</dbReference>
<dbReference type="InterPro" id="IPR036051">
    <property type="entry name" value="KRAB_dom_sf"/>
</dbReference>
<name>G3VM18_SARHA</name>
<keyword evidence="10" id="KW-0804">Transcription</keyword>
<feature type="region of interest" description="Disordered" evidence="13">
    <location>
        <begin position="172"/>
        <end position="265"/>
    </location>
</feature>
<dbReference type="GO" id="GO:0000977">
    <property type="term" value="F:RNA polymerase II transcription regulatory region sequence-specific DNA binding"/>
    <property type="evidence" value="ECO:0007669"/>
    <property type="project" value="TreeGrafter"/>
</dbReference>
<evidence type="ECO:0000256" key="11">
    <source>
        <dbReference type="ARBA" id="ARBA00023242"/>
    </source>
</evidence>
<comment type="subcellular location">
    <subcellularLocation>
        <location evidence="2">Nucleus</location>
    </subcellularLocation>
</comment>
<dbReference type="Pfam" id="PF13465">
    <property type="entry name" value="zf-H2C2_2"/>
    <property type="match status" value="1"/>
</dbReference>
<evidence type="ECO:0000259" key="14">
    <source>
        <dbReference type="PROSITE" id="PS50157"/>
    </source>
</evidence>
<dbReference type="HOGENOM" id="CLU_002678_49_3_1"/>
<keyword evidence="7" id="KW-0862">Zinc</keyword>
<dbReference type="Ensembl" id="ENSSHAT00000004265.2">
    <property type="protein sequence ID" value="ENSSHAP00000004223.2"/>
    <property type="gene ID" value="ENSSHAG00000003722.2"/>
</dbReference>
<evidence type="ECO:0000256" key="13">
    <source>
        <dbReference type="SAM" id="MobiDB-lite"/>
    </source>
</evidence>
<dbReference type="SUPFAM" id="SSF47353">
    <property type="entry name" value="Retrovirus capsid dimerization domain-like"/>
    <property type="match status" value="1"/>
</dbReference>
<feature type="domain" description="C2H2-type" evidence="14">
    <location>
        <begin position="458"/>
        <end position="485"/>
    </location>
</feature>